<dbReference type="Pfam" id="PF01532">
    <property type="entry name" value="Glyco_hydro_47"/>
    <property type="match status" value="1"/>
</dbReference>
<dbReference type="SUPFAM" id="SSF48225">
    <property type="entry name" value="Seven-hairpin glycosidases"/>
    <property type="match status" value="1"/>
</dbReference>
<evidence type="ECO:0000256" key="8">
    <source>
        <dbReference type="PIRSR" id="PIRSR601382-3"/>
    </source>
</evidence>
<dbReference type="InterPro" id="IPR036026">
    <property type="entry name" value="Seven-hairpin_glycosidases"/>
</dbReference>
<dbReference type="PRINTS" id="PR00747">
    <property type="entry name" value="GLYHDRLASE47"/>
</dbReference>
<feature type="active site" evidence="6">
    <location>
        <position position="841"/>
    </location>
</feature>
<evidence type="ECO:0000256" key="4">
    <source>
        <dbReference type="ARBA" id="ARBA00022801"/>
    </source>
</evidence>
<keyword evidence="4 9" id="KW-0378">Hydrolase</keyword>
<feature type="disulfide bond" evidence="8">
    <location>
        <begin position="628"/>
        <end position="657"/>
    </location>
</feature>
<organism evidence="11 12">
    <name type="scientific">Calycina marina</name>
    <dbReference type="NCBI Taxonomy" id="1763456"/>
    <lineage>
        <taxon>Eukaryota</taxon>
        <taxon>Fungi</taxon>
        <taxon>Dikarya</taxon>
        <taxon>Ascomycota</taxon>
        <taxon>Pezizomycotina</taxon>
        <taxon>Leotiomycetes</taxon>
        <taxon>Helotiales</taxon>
        <taxon>Pezizellaceae</taxon>
        <taxon>Calycina</taxon>
    </lineage>
</organism>
<protein>
    <recommendedName>
        <fullName evidence="9">alpha-1,2-Mannosidase</fullName>
        <ecNumber evidence="9">3.2.1.-</ecNumber>
    </recommendedName>
</protein>
<evidence type="ECO:0000256" key="2">
    <source>
        <dbReference type="ARBA" id="ARBA00004922"/>
    </source>
</evidence>
<feature type="region of interest" description="Disordered" evidence="10">
    <location>
        <begin position="430"/>
        <end position="458"/>
    </location>
</feature>
<accession>A0A9P7YZW8</accession>
<dbReference type="Proteomes" id="UP000887226">
    <property type="component" value="Unassembled WGS sequence"/>
</dbReference>
<dbReference type="GO" id="GO:0005975">
    <property type="term" value="P:carbohydrate metabolic process"/>
    <property type="evidence" value="ECO:0007669"/>
    <property type="project" value="InterPro"/>
</dbReference>
<evidence type="ECO:0000256" key="7">
    <source>
        <dbReference type="PIRSR" id="PIRSR601382-2"/>
    </source>
</evidence>
<sequence length="937" mass="104928">MLARMFRLRRYRVFLAVAAIFTFLGYRLFKQKQYLFTNEEPIIPSDGFSGTLAPPPKNNEFPAAIPAKKTSRALLPAAASTRKAALASITKPSIVEPTSTKAQAGIVPIVPALRIPERKLPPLHGWEEETYLDDIHPVVPDGKQEYLTLKDAPIFHYEKLAEHFPVPTESIIPLPTGPAAKIPKIQFAFDDETRDAKINREKRQTHVREQFKKAWDGYRKFAWMHDEVRPVSGTFRDPFCGWAATLVDSLDTLWMMGYEEEFEVAVNAVKKIDFTTTKRSEIPVFETTIRYLGGLLAAYDVSGGKFQALLDKAVELGDVLIGTFDTPNRMPELYYRWKPAFVSQPHRASMRSNLAELGSLSLEFTRLAQLTKEARFYDAVARVSIALGEYQDRGTVLGGIFPDNVDASGCNKTATPVTLPLGKEKPLLVDPATSEGSPEGYKPALAGSVPEHSPNKNPSQAHMLQMDVVNGEPSKAQIAGWDDPNVKKRAVIPKENETAVAKISSTTIAPGLKRRPARQERGYTDIDWDCVPQGIDSATQGSSDKFSMAGGQDSTYEYFPKQWLLLGGREDLHRKMYLETIKAIKKHLLFKPMLPNNPDILFTGSIGAYTEMEQAQYVFSGDVEHLTCFIGGMVGMAAKIFELEEDLEIAKRLADGCVWAYGNTPTGIMPEAATVLPCQDAAHCTWNETIYYRYMDPQGKLRDTNLKTWLAEQQQGDLESGVGGRESLDGSYKKTKRDALPSSPKPQSPSVARAPADPPEVSFQEKFQAIQADLDEETVGRESKTLFGWKSRPSKTFPDPTKPVSQRPLSHKEYVDKQIAARRFPPGIVTMQGEAYHLRPEAIESIWYMYRITGDPIWQDKGWNMYKAVIAATATENGHSAIFDVTVEEPSHTDETESFWLSETLKYFYLLFSTPDTISLDEWVLNTEAHPFRREKA</sequence>
<evidence type="ECO:0000256" key="5">
    <source>
        <dbReference type="ARBA" id="ARBA00023157"/>
    </source>
</evidence>
<dbReference type="GO" id="GO:0005783">
    <property type="term" value="C:endoplasmic reticulum"/>
    <property type="evidence" value="ECO:0007669"/>
    <property type="project" value="TreeGrafter"/>
</dbReference>
<dbReference type="GO" id="GO:0016020">
    <property type="term" value="C:membrane"/>
    <property type="evidence" value="ECO:0007669"/>
    <property type="project" value="InterPro"/>
</dbReference>
<keyword evidence="7" id="KW-0106">Calcium</keyword>
<evidence type="ECO:0000256" key="3">
    <source>
        <dbReference type="ARBA" id="ARBA00007658"/>
    </source>
</evidence>
<comment type="similarity">
    <text evidence="3 9">Belongs to the glycosyl hydrolase 47 family.</text>
</comment>
<proteinExistence type="inferred from homology"/>
<dbReference type="AlphaFoldDB" id="A0A9P7YZW8"/>
<keyword evidence="12" id="KW-1185">Reference proteome</keyword>
<keyword evidence="5 8" id="KW-1015">Disulfide bond</keyword>
<feature type="active site" description="Proton donor" evidence="6">
    <location>
        <position position="671"/>
    </location>
</feature>
<comment type="cofactor">
    <cofactor evidence="1 7">
        <name>Ca(2+)</name>
        <dbReference type="ChEBI" id="CHEBI:29108"/>
    </cofactor>
</comment>
<dbReference type="InterPro" id="IPR050749">
    <property type="entry name" value="Glycosyl_Hydrolase_47"/>
</dbReference>
<dbReference type="GO" id="GO:0004571">
    <property type="term" value="F:mannosyl-oligosaccharide 1,2-alpha-mannosidase activity"/>
    <property type="evidence" value="ECO:0007669"/>
    <property type="project" value="InterPro"/>
</dbReference>
<gene>
    <name evidence="11" type="ORF">BJ878DRAFT_179809</name>
</gene>
<keyword evidence="9" id="KW-0326">Glycosidase</keyword>
<evidence type="ECO:0000256" key="10">
    <source>
        <dbReference type="SAM" id="MobiDB-lite"/>
    </source>
</evidence>
<dbReference type="InterPro" id="IPR001382">
    <property type="entry name" value="Glyco_hydro_47"/>
</dbReference>
<keyword evidence="7" id="KW-0479">Metal-binding</keyword>
<dbReference type="GO" id="GO:0005509">
    <property type="term" value="F:calcium ion binding"/>
    <property type="evidence" value="ECO:0007669"/>
    <property type="project" value="InterPro"/>
</dbReference>
<dbReference type="InterPro" id="IPR012341">
    <property type="entry name" value="6hp_glycosidase-like_sf"/>
</dbReference>
<evidence type="ECO:0000256" key="1">
    <source>
        <dbReference type="ARBA" id="ARBA00001913"/>
    </source>
</evidence>
<reference evidence="11" key="1">
    <citation type="journal article" date="2021" name="IMA Fungus">
        <title>Genomic characterization of three marine fungi, including Emericellopsis atlantica sp. nov. with signatures of a generalist lifestyle and marine biomass degradation.</title>
        <authorList>
            <person name="Hagestad O.C."/>
            <person name="Hou L."/>
            <person name="Andersen J.H."/>
            <person name="Hansen E.H."/>
            <person name="Altermark B."/>
            <person name="Li C."/>
            <person name="Kuhnert E."/>
            <person name="Cox R.J."/>
            <person name="Crous P.W."/>
            <person name="Spatafora J.W."/>
            <person name="Lail K."/>
            <person name="Amirebrahimi M."/>
            <person name="Lipzen A."/>
            <person name="Pangilinan J."/>
            <person name="Andreopoulos W."/>
            <person name="Hayes R.D."/>
            <person name="Ng V."/>
            <person name="Grigoriev I.V."/>
            <person name="Jackson S.A."/>
            <person name="Sutton T.D.S."/>
            <person name="Dobson A.D.W."/>
            <person name="Rama T."/>
        </authorList>
    </citation>
    <scope>NUCLEOTIDE SEQUENCE</scope>
    <source>
        <strain evidence="11">TRa3180A</strain>
    </source>
</reference>
<feature type="region of interest" description="Disordered" evidence="10">
    <location>
        <begin position="714"/>
        <end position="760"/>
    </location>
</feature>
<dbReference type="PANTHER" id="PTHR11742:SF103">
    <property type="entry name" value="ENDOPLASMIC RETICULUM MANNOSIDASE MNL2-RELATED"/>
    <property type="match status" value="1"/>
</dbReference>
<evidence type="ECO:0000313" key="11">
    <source>
        <dbReference type="EMBL" id="KAG9242268.1"/>
    </source>
</evidence>
<comment type="caution">
    <text evidence="11">The sequence shown here is derived from an EMBL/GenBank/DDBJ whole genome shotgun (WGS) entry which is preliminary data.</text>
</comment>
<dbReference type="PANTHER" id="PTHR11742">
    <property type="entry name" value="MANNOSYL-OLIGOSACCHARIDE ALPHA-1,2-MANNOSIDASE-RELATED"/>
    <property type="match status" value="1"/>
</dbReference>
<dbReference type="GO" id="GO:0036503">
    <property type="term" value="P:ERAD pathway"/>
    <property type="evidence" value="ECO:0007669"/>
    <property type="project" value="UniProtKB-ARBA"/>
</dbReference>
<evidence type="ECO:0000313" key="12">
    <source>
        <dbReference type="Proteomes" id="UP000887226"/>
    </source>
</evidence>
<feature type="region of interest" description="Disordered" evidence="10">
    <location>
        <begin position="790"/>
        <end position="809"/>
    </location>
</feature>
<feature type="binding site" evidence="7">
    <location>
        <position position="927"/>
    </location>
    <ligand>
        <name>Ca(2+)</name>
        <dbReference type="ChEBI" id="CHEBI:29108"/>
    </ligand>
</feature>
<dbReference type="OrthoDB" id="10052040at2759"/>
<dbReference type="Gene3D" id="1.50.10.10">
    <property type="match status" value="3"/>
</dbReference>
<evidence type="ECO:0000256" key="9">
    <source>
        <dbReference type="RuleBase" id="RU361193"/>
    </source>
</evidence>
<evidence type="ECO:0000256" key="6">
    <source>
        <dbReference type="PIRSR" id="PIRSR601382-1"/>
    </source>
</evidence>
<comment type="pathway">
    <text evidence="2">Protein modification; protein glycosylation.</text>
</comment>
<dbReference type="EC" id="3.2.1.-" evidence="9"/>
<feature type="active site" description="Proton donor" evidence="6">
    <location>
        <position position="286"/>
    </location>
</feature>
<dbReference type="EMBL" id="MU254093">
    <property type="protein sequence ID" value="KAG9242268.1"/>
    <property type="molecule type" value="Genomic_DNA"/>
</dbReference>
<feature type="active site" evidence="6">
    <location>
        <position position="553"/>
    </location>
</feature>
<name>A0A9P7YZW8_9HELO</name>